<keyword evidence="2" id="KW-0472">Membrane</keyword>
<feature type="region of interest" description="Disordered" evidence="1">
    <location>
        <begin position="324"/>
        <end position="344"/>
    </location>
</feature>
<keyword evidence="4" id="KW-0540">Nuclease</keyword>
<comment type="caution">
    <text evidence="4">The sequence shown here is derived from an EMBL/GenBank/DDBJ whole genome shotgun (WGS) entry which is preliminary data.</text>
</comment>
<gene>
    <name evidence="4" type="ORF">CWI73_03540</name>
</gene>
<dbReference type="SUPFAM" id="SSF56219">
    <property type="entry name" value="DNase I-like"/>
    <property type="match status" value="1"/>
</dbReference>
<evidence type="ECO:0000313" key="5">
    <source>
        <dbReference type="Proteomes" id="UP000288361"/>
    </source>
</evidence>
<dbReference type="EMBL" id="PIQA01000001">
    <property type="protein sequence ID" value="RUO67941.1"/>
    <property type="molecule type" value="Genomic_DNA"/>
</dbReference>
<keyword evidence="2" id="KW-0812">Transmembrane</keyword>
<proteinExistence type="predicted"/>
<evidence type="ECO:0000256" key="1">
    <source>
        <dbReference type="SAM" id="MobiDB-lite"/>
    </source>
</evidence>
<feature type="transmembrane region" description="Helical" evidence="2">
    <location>
        <begin position="34"/>
        <end position="54"/>
    </location>
</feature>
<dbReference type="InterPro" id="IPR005135">
    <property type="entry name" value="Endo/exonuclease/phosphatase"/>
</dbReference>
<feature type="domain" description="Endonuclease/exonuclease/phosphatase" evidence="3">
    <location>
        <begin position="105"/>
        <end position="312"/>
    </location>
</feature>
<dbReference type="Gene3D" id="3.60.10.10">
    <property type="entry name" value="Endonuclease/exonuclease/phosphatase"/>
    <property type="match status" value="1"/>
</dbReference>
<keyword evidence="4" id="KW-0378">Hydrolase</keyword>
<organism evidence="4 5">
    <name type="scientific">Idiomarina piscisalsi</name>
    <dbReference type="NCBI Taxonomy" id="1096243"/>
    <lineage>
        <taxon>Bacteria</taxon>
        <taxon>Pseudomonadati</taxon>
        <taxon>Pseudomonadota</taxon>
        <taxon>Gammaproteobacteria</taxon>
        <taxon>Alteromonadales</taxon>
        <taxon>Idiomarinaceae</taxon>
        <taxon>Idiomarina</taxon>
    </lineage>
</organism>
<dbReference type="GO" id="GO:0004519">
    <property type="term" value="F:endonuclease activity"/>
    <property type="evidence" value="ECO:0007669"/>
    <property type="project" value="UniProtKB-KW"/>
</dbReference>
<name>A0A432YXB3_9GAMM</name>
<evidence type="ECO:0000256" key="2">
    <source>
        <dbReference type="SAM" id="Phobius"/>
    </source>
</evidence>
<keyword evidence="4" id="KW-0255">Endonuclease</keyword>
<protein>
    <submittedName>
        <fullName evidence="4">Endonuclease</fullName>
    </submittedName>
</protein>
<feature type="transmembrane region" description="Helical" evidence="2">
    <location>
        <begin position="61"/>
        <end position="80"/>
    </location>
</feature>
<accession>A0A432YXB3</accession>
<evidence type="ECO:0000259" key="3">
    <source>
        <dbReference type="Pfam" id="PF03372"/>
    </source>
</evidence>
<evidence type="ECO:0000313" key="4">
    <source>
        <dbReference type="EMBL" id="RUO67941.1"/>
    </source>
</evidence>
<dbReference type="Pfam" id="PF03372">
    <property type="entry name" value="Exo_endo_phos"/>
    <property type="match status" value="1"/>
</dbReference>
<dbReference type="RefSeq" id="WP_126751573.1">
    <property type="nucleotide sequence ID" value="NZ_JBHUMT010000016.1"/>
</dbReference>
<reference evidence="4 5" key="1">
    <citation type="journal article" date="2011" name="Front. Microbiol.">
        <title>Genomic signatures of strain selection and enhancement in Bacillus atrophaeus var. globigii, a historical biowarfare simulant.</title>
        <authorList>
            <person name="Gibbons H.S."/>
            <person name="Broomall S.M."/>
            <person name="McNew L.A."/>
            <person name="Daligault H."/>
            <person name="Chapman C."/>
            <person name="Bruce D."/>
            <person name="Karavis M."/>
            <person name="Krepps M."/>
            <person name="McGregor P.A."/>
            <person name="Hong C."/>
            <person name="Park K.H."/>
            <person name="Akmal A."/>
            <person name="Feldman A."/>
            <person name="Lin J.S."/>
            <person name="Chang W.E."/>
            <person name="Higgs B.W."/>
            <person name="Demirev P."/>
            <person name="Lindquist J."/>
            <person name="Liem A."/>
            <person name="Fochler E."/>
            <person name="Read T.D."/>
            <person name="Tapia R."/>
            <person name="Johnson S."/>
            <person name="Bishop-Lilly K.A."/>
            <person name="Detter C."/>
            <person name="Han C."/>
            <person name="Sozhamannan S."/>
            <person name="Rosenzweig C.N."/>
            <person name="Skowronski E.W."/>
        </authorList>
    </citation>
    <scope>NUCLEOTIDE SEQUENCE [LARGE SCALE GENOMIC DNA]</scope>
    <source>
        <strain evidence="4 5">TPS4-2</strain>
    </source>
</reference>
<dbReference type="AlphaFoldDB" id="A0A432YXB3"/>
<keyword evidence="2" id="KW-1133">Transmembrane helix</keyword>
<dbReference type="Proteomes" id="UP000288361">
    <property type="component" value="Unassembled WGS sequence"/>
</dbReference>
<sequence length="351" mass="39286">MFEIIYLSLAILLAVLTLAPLSWSQVWWIRGLDFPRLQLSVVLGVLLIVGFVVIRDWTSVTAVAMGLIIGCLVCQLWWVVPYTALFPKEVVAVDAGEAGARLRVMTANVLTPNRNSGGLIKLVRDYTPDVLVTLESDAWWGKQLEAIEENYPHTVKVPLDNLYGMHLYSRLPLSDVSVEYLIEDDKPSIHCFIELPTGQKVKAHFVHPAPPSPTENEESEERDGELLLVAKHVEPEKHPTIVTGDLNDVAWSRTTLLFRKLSGLLDPRVGRGMFNTFHADYWFARWPLDHIFHSHHFALVSMTRLPGFGSDHFPLLTELALSPGENGINDGPSPDEEDKEAADEIVKKAMA</sequence>
<dbReference type="InterPro" id="IPR036691">
    <property type="entry name" value="Endo/exonu/phosph_ase_sf"/>
</dbReference>